<gene>
    <name evidence="4" type="ORF">E5163_12665</name>
</gene>
<accession>A0A4S2GXJ2</accession>
<keyword evidence="2" id="KW-0732">Signal</keyword>
<feature type="domain" description="SPOR" evidence="3">
    <location>
        <begin position="100"/>
        <end position="183"/>
    </location>
</feature>
<name>A0A4S2GXJ2_9PROT</name>
<dbReference type="EMBL" id="SRXW01000004">
    <property type="protein sequence ID" value="TGY87774.1"/>
    <property type="molecule type" value="Genomic_DNA"/>
</dbReference>
<dbReference type="OrthoDB" id="7355112at2"/>
<dbReference type="RefSeq" id="WP_135996572.1">
    <property type="nucleotide sequence ID" value="NZ_CP071057.1"/>
</dbReference>
<sequence>MKRAGCAHAIRGRLRQASAGLAVLALAGCASAPAPAPVPDSQAARLAALLQAAARAGDPRLETAREEMAALESALTAGEAAPQVEPQPAASLDPPPDLSRMEPVFHAAHIASYRSMDLAGRGWAIYRQDPALSGHEAVAAEVELDSGRWYRLKVGPFDTRGAAASLCAELESRGDWCAVTDFTGTALAE</sequence>
<dbReference type="SUPFAM" id="SSF110997">
    <property type="entry name" value="Sporulation related repeat"/>
    <property type="match status" value="1"/>
</dbReference>
<dbReference type="Proteomes" id="UP000308054">
    <property type="component" value="Unassembled WGS sequence"/>
</dbReference>
<feature type="compositionally biased region" description="Low complexity" evidence="1">
    <location>
        <begin position="78"/>
        <end position="90"/>
    </location>
</feature>
<dbReference type="AlphaFoldDB" id="A0A4S2GXJ2"/>
<dbReference type="Pfam" id="PF05036">
    <property type="entry name" value="SPOR"/>
    <property type="match status" value="1"/>
</dbReference>
<protein>
    <recommendedName>
        <fullName evidence="3">SPOR domain-containing protein</fullName>
    </recommendedName>
</protein>
<feature type="signal peptide" evidence="2">
    <location>
        <begin position="1"/>
        <end position="36"/>
    </location>
</feature>
<reference evidence="4 5" key="1">
    <citation type="journal article" date="2017" name="Int. J. Syst. Evol. Microbiol.">
        <title>Marinicauda algicola sp. nov., isolated from a marine red alga Rhodosorus marinus.</title>
        <authorList>
            <person name="Jeong S.E."/>
            <person name="Jeon S.H."/>
            <person name="Chun B.H."/>
            <person name="Kim D.W."/>
            <person name="Jeon C.O."/>
        </authorList>
    </citation>
    <scope>NUCLEOTIDE SEQUENCE [LARGE SCALE GENOMIC DNA]</scope>
    <source>
        <strain evidence="4 5">JCM 31718</strain>
    </source>
</reference>
<feature type="region of interest" description="Disordered" evidence="1">
    <location>
        <begin position="78"/>
        <end position="98"/>
    </location>
</feature>
<dbReference type="InterPro" id="IPR007730">
    <property type="entry name" value="SPOR-like_dom"/>
</dbReference>
<evidence type="ECO:0000313" key="5">
    <source>
        <dbReference type="Proteomes" id="UP000308054"/>
    </source>
</evidence>
<dbReference type="PROSITE" id="PS51257">
    <property type="entry name" value="PROKAR_LIPOPROTEIN"/>
    <property type="match status" value="1"/>
</dbReference>
<keyword evidence="5" id="KW-1185">Reference proteome</keyword>
<evidence type="ECO:0000256" key="1">
    <source>
        <dbReference type="SAM" id="MobiDB-lite"/>
    </source>
</evidence>
<proteinExistence type="predicted"/>
<comment type="caution">
    <text evidence="4">The sequence shown here is derived from an EMBL/GenBank/DDBJ whole genome shotgun (WGS) entry which is preliminary data.</text>
</comment>
<organism evidence="4 5">
    <name type="scientific">Marinicauda algicola</name>
    <dbReference type="NCBI Taxonomy" id="2029849"/>
    <lineage>
        <taxon>Bacteria</taxon>
        <taxon>Pseudomonadati</taxon>
        <taxon>Pseudomonadota</taxon>
        <taxon>Alphaproteobacteria</taxon>
        <taxon>Maricaulales</taxon>
        <taxon>Maricaulaceae</taxon>
        <taxon>Marinicauda</taxon>
    </lineage>
</organism>
<dbReference type="GO" id="GO:0042834">
    <property type="term" value="F:peptidoglycan binding"/>
    <property type="evidence" value="ECO:0007669"/>
    <property type="project" value="InterPro"/>
</dbReference>
<dbReference type="Gene3D" id="3.30.70.1070">
    <property type="entry name" value="Sporulation related repeat"/>
    <property type="match status" value="1"/>
</dbReference>
<evidence type="ECO:0000313" key="4">
    <source>
        <dbReference type="EMBL" id="TGY87774.1"/>
    </source>
</evidence>
<evidence type="ECO:0000259" key="3">
    <source>
        <dbReference type="PROSITE" id="PS51724"/>
    </source>
</evidence>
<feature type="chain" id="PRO_5020573432" description="SPOR domain-containing protein" evidence="2">
    <location>
        <begin position="37"/>
        <end position="189"/>
    </location>
</feature>
<evidence type="ECO:0000256" key="2">
    <source>
        <dbReference type="SAM" id="SignalP"/>
    </source>
</evidence>
<dbReference type="PROSITE" id="PS51724">
    <property type="entry name" value="SPOR"/>
    <property type="match status" value="1"/>
</dbReference>
<dbReference type="InterPro" id="IPR036680">
    <property type="entry name" value="SPOR-like_sf"/>
</dbReference>